<dbReference type="EMBL" id="MNPL01015697">
    <property type="protein sequence ID" value="OQR70947.1"/>
    <property type="molecule type" value="Genomic_DNA"/>
</dbReference>
<organism evidence="1 2">
    <name type="scientific">Tropilaelaps mercedesae</name>
    <dbReference type="NCBI Taxonomy" id="418985"/>
    <lineage>
        <taxon>Eukaryota</taxon>
        <taxon>Metazoa</taxon>
        <taxon>Ecdysozoa</taxon>
        <taxon>Arthropoda</taxon>
        <taxon>Chelicerata</taxon>
        <taxon>Arachnida</taxon>
        <taxon>Acari</taxon>
        <taxon>Parasitiformes</taxon>
        <taxon>Mesostigmata</taxon>
        <taxon>Gamasina</taxon>
        <taxon>Dermanyssoidea</taxon>
        <taxon>Laelapidae</taxon>
        <taxon>Tropilaelaps</taxon>
    </lineage>
</organism>
<evidence type="ECO:0000313" key="2">
    <source>
        <dbReference type="Proteomes" id="UP000192247"/>
    </source>
</evidence>
<accession>A0A1V9XBQ0</accession>
<dbReference type="OrthoDB" id="10626144at2759"/>
<sequence length="79" mass="9133">MSLLLRRILGGFSWIDDILQLISAGPEGIFKGTSWWFAQLFVRVPYILPFFFYWNAVKGRIDTPAVPLCDHTAFHLTFI</sequence>
<evidence type="ECO:0000313" key="1">
    <source>
        <dbReference type="EMBL" id="OQR70947.1"/>
    </source>
</evidence>
<gene>
    <name evidence="1" type="ORF">BIW11_11294</name>
</gene>
<proteinExistence type="predicted"/>
<name>A0A1V9XBQ0_9ACAR</name>
<dbReference type="AlphaFoldDB" id="A0A1V9XBQ0"/>
<protein>
    <submittedName>
        <fullName evidence="1">Uncharacterized protein</fullName>
    </submittedName>
</protein>
<dbReference type="Proteomes" id="UP000192247">
    <property type="component" value="Unassembled WGS sequence"/>
</dbReference>
<dbReference type="InParanoid" id="A0A1V9XBQ0"/>
<reference evidence="1 2" key="1">
    <citation type="journal article" date="2017" name="Gigascience">
        <title>Draft genome of the honey bee ectoparasitic mite, Tropilaelaps mercedesae, is shaped by the parasitic life history.</title>
        <authorList>
            <person name="Dong X."/>
            <person name="Armstrong S.D."/>
            <person name="Xia D."/>
            <person name="Makepeace B.L."/>
            <person name="Darby A.C."/>
            <person name="Kadowaki T."/>
        </authorList>
    </citation>
    <scope>NUCLEOTIDE SEQUENCE [LARGE SCALE GENOMIC DNA]</scope>
    <source>
        <strain evidence="1">Wuxi-XJTLU</strain>
    </source>
</reference>
<keyword evidence="2" id="KW-1185">Reference proteome</keyword>
<comment type="caution">
    <text evidence="1">The sequence shown here is derived from an EMBL/GenBank/DDBJ whole genome shotgun (WGS) entry which is preliminary data.</text>
</comment>